<feature type="compositionally biased region" description="Polar residues" evidence="1">
    <location>
        <begin position="182"/>
        <end position="201"/>
    </location>
</feature>
<dbReference type="EMBL" id="LR699119">
    <property type="protein sequence ID" value="VVC75595.1"/>
    <property type="molecule type" value="Genomic_DNA"/>
</dbReference>
<dbReference type="KEGG" id="asip:AQUSIP_08850"/>
<dbReference type="OrthoDB" id="5827212at2"/>
<reference evidence="3 4" key="1">
    <citation type="submission" date="2019-08" db="EMBL/GenBank/DDBJ databases">
        <authorList>
            <person name="Guy L."/>
        </authorList>
    </citation>
    <scope>NUCLEOTIDE SEQUENCE [LARGE SCALE GENOMIC DNA]</scope>
    <source>
        <strain evidence="3 4">SGT-108</strain>
    </source>
</reference>
<keyword evidence="4" id="KW-1185">Reference proteome</keyword>
<evidence type="ECO:0000313" key="3">
    <source>
        <dbReference type="EMBL" id="VVC75595.1"/>
    </source>
</evidence>
<dbReference type="RefSeq" id="WP_148338891.1">
    <property type="nucleotide sequence ID" value="NZ_LR699119.1"/>
</dbReference>
<feature type="chain" id="PRO_5023062227" description="SH3b domain-containing protein" evidence="2">
    <location>
        <begin position="29"/>
        <end position="218"/>
    </location>
</feature>
<organism evidence="3 4">
    <name type="scientific">Aquicella siphonis</name>
    <dbReference type="NCBI Taxonomy" id="254247"/>
    <lineage>
        <taxon>Bacteria</taxon>
        <taxon>Pseudomonadati</taxon>
        <taxon>Pseudomonadota</taxon>
        <taxon>Gammaproteobacteria</taxon>
        <taxon>Legionellales</taxon>
        <taxon>Coxiellaceae</taxon>
        <taxon>Aquicella</taxon>
    </lineage>
</organism>
<keyword evidence="2" id="KW-0732">Signal</keyword>
<dbReference type="AlphaFoldDB" id="A0A5E4PG33"/>
<evidence type="ECO:0008006" key="5">
    <source>
        <dbReference type="Google" id="ProtNLM"/>
    </source>
</evidence>
<feature type="region of interest" description="Disordered" evidence="1">
    <location>
        <begin position="178"/>
        <end position="218"/>
    </location>
</feature>
<evidence type="ECO:0000256" key="1">
    <source>
        <dbReference type="SAM" id="MobiDB-lite"/>
    </source>
</evidence>
<dbReference type="Proteomes" id="UP000324194">
    <property type="component" value="Chromosome 1"/>
</dbReference>
<protein>
    <recommendedName>
        <fullName evidence="5">SH3b domain-containing protein</fullName>
    </recommendedName>
</protein>
<evidence type="ECO:0000313" key="4">
    <source>
        <dbReference type="Proteomes" id="UP000324194"/>
    </source>
</evidence>
<evidence type="ECO:0000256" key="2">
    <source>
        <dbReference type="SAM" id="SignalP"/>
    </source>
</evidence>
<feature type="signal peptide" evidence="2">
    <location>
        <begin position="1"/>
        <end position="28"/>
    </location>
</feature>
<gene>
    <name evidence="3" type="ORF">AQUSIP_08850</name>
</gene>
<accession>A0A5E4PG33</accession>
<name>A0A5E4PG33_9COXI</name>
<sequence length="218" mass="24319">MKFNFKLAYFISLAGSVVFLSNAAPVMAKELQLYEQPKADAKVVAKVDPASGIIPIYSPGEGQWVKIADPKNGNVGWVKSSDLNNAHSIRTSLRFSQGTVNEGKQPVTYQLIQFGEPGQLTSAQAEAIVRKMRLQQQAMHQSMQRMMHEMNHFFDDQWSMMDKEIFPVIMPVMVYPDHKPMKSSQTNPGKPQQKVTSTVPANQAKPAANPTENIKKQS</sequence>
<proteinExistence type="predicted"/>